<protein>
    <submittedName>
        <fullName evidence="2">Uncharacterized protein</fullName>
    </submittedName>
</protein>
<accession>A0AAN6NX99</accession>
<comment type="caution">
    <text evidence="2">The sequence shown here is derived from an EMBL/GenBank/DDBJ whole genome shotgun (WGS) entry which is preliminary data.</text>
</comment>
<evidence type="ECO:0000256" key="1">
    <source>
        <dbReference type="SAM" id="MobiDB-lite"/>
    </source>
</evidence>
<dbReference type="Proteomes" id="UP001303222">
    <property type="component" value="Unassembled WGS sequence"/>
</dbReference>
<name>A0AAN6NX99_9PEZI</name>
<proteinExistence type="predicted"/>
<feature type="compositionally biased region" description="Polar residues" evidence="1">
    <location>
        <begin position="27"/>
        <end position="42"/>
    </location>
</feature>
<evidence type="ECO:0000313" key="2">
    <source>
        <dbReference type="EMBL" id="KAK3951567.1"/>
    </source>
</evidence>
<feature type="non-terminal residue" evidence="2">
    <location>
        <position position="1"/>
    </location>
</feature>
<sequence>KVRQGAPSGSSAHVVMVGGAHSDRQTHQGPETGTPSPAGFNSLTVCWPRRTTIYPSSSFSSFPFT</sequence>
<keyword evidence="3" id="KW-1185">Reference proteome</keyword>
<evidence type="ECO:0000313" key="3">
    <source>
        <dbReference type="Proteomes" id="UP001303222"/>
    </source>
</evidence>
<reference evidence="2" key="1">
    <citation type="journal article" date="2023" name="Mol. Phylogenet. Evol.">
        <title>Genome-scale phylogeny and comparative genomics of the fungal order Sordariales.</title>
        <authorList>
            <person name="Hensen N."/>
            <person name="Bonometti L."/>
            <person name="Westerberg I."/>
            <person name="Brannstrom I.O."/>
            <person name="Guillou S."/>
            <person name="Cros-Aarteil S."/>
            <person name="Calhoun S."/>
            <person name="Haridas S."/>
            <person name="Kuo A."/>
            <person name="Mondo S."/>
            <person name="Pangilinan J."/>
            <person name="Riley R."/>
            <person name="LaButti K."/>
            <person name="Andreopoulos B."/>
            <person name="Lipzen A."/>
            <person name="Chen C."/>
            <person name="Yan M."/>
            <person name="Daum C."/>
            <person name="Ng V."/>
            <person name="Clum A."/>
            <person name="Steindorff A."/>
            <person name="Ohm R.A."/>
            <person name="Martin F."/>
            <person name="Silar P."/>
            <person name="Natvig D.O."/>
            <person name="Lalanne C."/>
            <person name="Gautier V."/>
            <person name="Ament-Velasquez S.L."/>
            <person name="Kruys A."/>
            <person name="Hutchinson M.I."/>
            <person name="Powell A.J."/>
            <person name="Barry K."/>
            <person name="Miller A.N."/>
            <person name="Grigoriev I.V."/>
            <person name="Debuchy R."/>
            <person name="Gladieux P."/>
            <person name="Hiltunen Thoren M."/>
            <person name="Johannesson H."/>
        </authorList>
    </citation>
    <scope>NUCLEOTIDE SEQUENCE</scope>
    <source>
        <strain evidence="2">CBS 626.80</strain>
    </source>
</reference>
<reference evidence="2" key="2">
    <citation type="submission" date="2023-06" db="EMBL/GenBank/DDBJ databases">
        <authorList>
            <consortium name="Lawrence Berkeley National Laboratory"/>
            <person name="Mondo S.J."/>
            <person name="Hensen N."/>
            <person name="Bonometti L."/>
            <person name="Westerberg I."/>
            <person name="Brannstrom I.O."/>
            <person name="Guillou S."/>
            <person name="Cros-Aarteil S."/>
            <person name="Calhoun S."/>
            <person name="Haridas S."/>
            <person name="Kuo A."/>
            <person name="Pangilinan J."/>
            <person name="Riley R."/>
            <person name="Labutti K."/>
            <person name="Andreopoulos B."/>
            <person name="Lipzen A."/>
            <person name="Chen C."/>
            <person name="Yanf M."/>
            <person name="Daum C."/>
            <person name="Ng V."/>
            <person name="Clum A."/>
            <person name="Steindorff A."/>
            <person name="Ohm R."/>
            <person name="Martin F."/>
            <person name="Silar P."/>
            <person name="Natvig D."/>
            <person name="Lalanne C."/>
            <person name="Gautier V."/>
            <person name="Ament-Velasquez S.L."/>
            <person name="Kruys A."/>
            <person name="Hutchinson M.I."/>
            <person name="Powell A.J."/>
            <person name="Barry K."/>
            <person name="Miller A.N."/>
            <person name="Grigoriev I.V."/>
            <person name="Debuchy R."/>
            <person name="Gladieux P."/>
            <person name="Thoren M.H."/>
            <person name="Johannesson H."/>
        </authorList>
    </citation>
    <scope>NUCLEOTIDE SEQUENCE</scope>
    <source>
        <strain evidence="2">CBS 626.80</strain>
    </source>
</reference>
<feature type="region of interest" description="Disordered" evidence="1">
    <location>
        <begin position="1"/>
        <end position="42"/>
    </location>
</feature>
<gene>
    <name evidence="2" type="ORF">QBC32DRAFT_214725</name>
</gene>
<organism evidence="2 3">
    <name type="scientific">Pseudoneurospora amorphoporcata</name>
    <dbReference type="NCBI Taxonomy" id="241081"/>
    <lineage>
        <taxon>Eukaryota</taxon>
        <taxon>Fungi</taxon>
        <taxon>Dikarya</taxon>
        <taxon>Ascomycota</taxon>
        <taxon>Pezizomycotina</taxon>
        <taxon>Sordariomycetes</taxon>
        <taxon>Sordariomycetidae</taxon>
        <taxon>Sordariales</taxon>
        <taxon>Sordariaceae</taxon>
        <taxon>Pseudoneurospora</taxon>
    </lineage>
</organism>
<dbReference type="AlphaFoldDB" id="A0AAN6NX99"/>
<dbReference type="EMBL" id="MU859144">
    <property type="protein sequence ID" value="KAK3951567.1"/>
    <property type="molecule type" value="Genomic_DNA"/>
</dbReference>